<dbReference type="EMBL" id="BA000036">
    <property type="protein sequence ID" value="BAB99083.1"/>
    <property type="molecule type" value="Genomic_DNA"/>
</dbReference>
<dbReference type="BioCyc" id="CORYNE:G18NG-11282-MONOMER"/>
<dbReference type="HOGENOM" id="CLU_749482_0_0_11"/>
<accession>Q6M4T7</accession>
<evidence type="ECO:0000313" key="2">
    <source>
        <dbReference type="Proteomes" id="UP000000582"/>
    </source>
</evidence>
<proteinExistence type="predicted"/>
<evidence type="ECO:0008006" key="3">
    <source>
        <dbReference type="Google" id="ProtNLM"/>
    </source>
</evidence>
<evidence type="ECO:0000313" key="1">
    <source>
        <dbReference type="EMBL" id="BAB99083.1"/>
    </source>
</evidence>
<dbReference type="OrthoDB" id="2410440at2"/>
<dbReference type="GeneID" id="1019656"/>
<keyword evidence="2" id="KW-1185">Reference proteome</keyword>
<dbReference type="SUPFAM" id="SSF56112">
    <property type="entry name" value="Protein kinase-like (PK-like)"/>
    <property type="match status" value="1"/>
</dbReference>
<dbReference type="Proteomes" id="UP000000582">
    <property type="component" value="Chromosome"/>
</dbReference>
<dbReference type="STRING" id="196627.cg1905"/>
<dbReference type="KEGG" id="cgl:Cgl1690"/>
<dbReference type="AlphaFoldDB" id="Q8NPX1"/>
<dbReference type="InterPro" id="IPR011009">
    <property type="entry name" value="Kinase-like_dom_sf"/>
</dbReference>
<dbReference type="PATRIC" id="fig|196627.13.peg.1647"/>
<dbReference type="KEGG" id="cgb:cg1905"/>
<organism evidence="1 2">
    <name type="scientific">Corynebacterium glutamicum (strain ATCC 13032 / DSM 20300 / JCM 1318 / BCRC 11384 / CCUG 27702 / LMG 3730 / NBRC 12168 / NCIMB 10025 / NRRL B-2784 / 534)</name>
    <dbReference type="NCBI Taxonomy" id="196627"/>
    <lineage>
        <taxon>Bacteria</taxon>
        <taxon>Bacillati</taxon>
        <taxon>Actinomycetota</taxon>
        <taxon>Actinomycetes</taxon>
        <taxon>Mycobacteriales</taxon>
        <taxon>Corynebacteriaceae</taxon>
        <taxon>Corynebacterium</taxon>
    </lineage>
</organism>
<accession>Q8NPX1</accession>
<sequence>MNRPLQSQNFSITSEWANATFNDIEDSLEGSFDIEPGQYIGRGEYFVATSGTGSKKFIKVVLGDGIDSELNRRIEGEILASSLHLPSTDLISPVVIQYVKESSNFPGDFYIVSDFKDDTETLELSKASLPLTDLAKIGAFLFRLESVTVPPQNPARRAMDVLDGLSLLANKGNIETGAQLTKGTIQALEIINQEATNIENALEKVTKVGSRKFFSHGDLKFSQFLINGETGKIFLCDWEECGSAHFANDLCFLAGDLFYSTIRELVDTNIKNIKGSSIIQEAYDNATLEAVSKVNAILTGYSSERGYSLTSDEKRIISIRIGLAGLFRLYTVSAKSNELRPRELALASIGMQITLGQAPNLVFTDSKVV</sequence>
<dbReference type="RefSeq" id="WP_011014542.1">
    <property type="nucleotide sequence ID" value="NC_003450.3"/>
</dbReference>
<name>Q8NPX1_CORGL</name>
<dbReference type="eggNOG" id="COG0510">
    <property type="taxonomic scope" value="Bacteria"/>
</dbReference>
<protein>
    <recommendedName>
        <fullName evidence="3">Aminoglycoside phosphotransferase domain-containing protein</fullName>
    </recommendedName>
</protein>
<gene>
    <name evidence="1" type="ordered locus">Cgl1690</name>
</gene>
<dbReference type="Gene3D" id="3.90.1200.10">
    <property type="match status" value="1"/>
</dbReference>
<reference evidence="2" key="1">
    <citation type="journal article" date="2003" name="Appl. Microbiol. Biotechnol.">
        <title>The Corynebacterium glutamicum genome: features and impacts on biotechnological processes.</title>
        <authorList>
            <person name="Ikeda M."/>
            <person name="Nakagawa S."/>
        </authorList>
    </citation>
    <scope>NUCLEOTIDE SEQUENCE [LARGE SCALE GENOMIC DNA]</scope>
    <source>
        <strain evidence="2">ATCC 13032 / DSM 20300 / BCRC 11384 / JCM 1318 / LMG 3730 / NCIMB 10025</strain>
    </source>
</reference>